<keyword evidence="1" id="KW-0812">Transmembrane</keyword>
<keyword evidence="1" id="KW-0472">Membrane</keyword>
<sequence>MIIILIILILFLLIILFVILFSCYKIIVWISKTKTRTYWALSLLGILIFAKIIDYAFFTNMEFIQSKVYPHLYLVKNEINDRDSLNSIIKKMAIEKMNKEFIGNEDKFKYKYEYTEGSRTDLQYSLSFYTYFEGWGTNPFGQAGTAHFIDNEEDPGGFSSEELSHYREYQIAELYITFCENDTLNYIATITYYQNEYDMKKDTLINKCIQQEKEVLPKKEIIPYKSTHSGAGGVDYPSESKK</sequence>
<organism evidence="2 3">
    <name type="scientific">Flavobacterium arsenatis</name>
    <dbReference type="NCBI Taxonomy" id="1484332"/>
    <lineage>
        <taxon>Bacteria</taxon>
        <taxon>Pseudomonadati</taxon>
        <taxon>Bacteroidota</taxon>
        <taxon>Flavobacteriia</taxon>
        <taxon>Flavobacteriales</taxon>
        <taxon>Flavobacteriaceae</taxon>
        <taxon>Flavobacterium</taxon>
    </lineage>
</organism>
<accession>A0ABU1TUT4</accession>
<keyword evidence="1" id="KW-1133">Transmembrane helix</keyword>
<dbReference type="EMBL" id="JAVDVI010000025">
    <property type="protein sequence ID" value="MDR6969626.1"/>
    <property type="molecule type" value="Genomic_DNA"/>
</dbReference>
<evidence type="ECO:0000313" key="3">
    <source>
        <dbReference type="Proteomes" id="UP001255185"/>
    </source>
</evidence>
<dbReference type="RefSeq" id="WP_310028885.1">
    <property type="nucleotide sequence ID" value="NZ_JAVDVI010000025.1"/>
</dbReference>
<comment type="caution">
    <text evidence="2">The sequence shown here is derived from an EMBL/GenBank/DDBJ whole genome shotgun (WGS) entry which is preliminary data.</text>
</comment>
<name>A0ABU1TUT4_9FLAO</name>
<keyword evidence="3" id="KW-1185">Reference proteome</keyword>
<evidence type="ECO:0000256" key="1">
    <source>
        <dbReference type="SAM" id="Phobius"/>
    </source>
</evidence>
<protein>
    <submittedName>
        <fullName evidence="2">Uncharacterized protein</fullName>
    </submittedName>
</protein>
<feature type="transmembrane region" description="Helical" evidence="1">
    <location>
        <begin position="39"/>
        <end position="58"/>
    </location>
</feature>
<feature type="transmembrane region" description="Helical" evidence="1">
    <location>
        <begin position="6"/>
        <end position="27"/>
    </location>
</feature>
<reference evidence="2 3" key="1">
    <citation type="submission" date="2023-07" db="EMBL/GenBank/DDBJ databases">
        <title>Sorghum-associated microbial communities from plants grown in Nebraska, USA.</title>
        <authorList>
            <person name="Schachtman D."/>
        </authorList>
    </citation>
    <scope>NUCLEOTIDE SEQUENCE [LARGE SCALE GENOMIC DNA]</scope>
    <source>
        <strain evidence="2 3">3773</strain>
    </source>
</reference>
<dbReference type="Proteomes" id="UP001255185">
    <property type="component" value="Unassembled WGS sequence"/>
</dbReference>
<gene>
    <name evidence="2" type="ORF">J2X31_003659</name>
</gene>
<proteinExistence type="predicted"/>
<evidence type="ECO:0000313" key="2">
    <source>
        <dbReference type="EMBL" id="MDR6969626.1"/>
    </source>
</evidence>